<evidence type="ECO:0000313" key="1">
    <source>
        <dbReference type="EMBL" id="TDO50799.1"/>
    </source>
</evidence>
<comment type="caution">
    <text evidence="1">The sequence shown here is derived from an EMBL/GenBank/DDBJ whole genome shotgun (WGS) entry which is preliminary data.</text>
</comment>
<keyword evidence="2" id="KW-1185">Reference proteome</keyword>
<proteinExistence type="predicted"/>
<sequence>MLVMPRMPSVSPMLIVLPVSAAGVAVPGVLPVPRSFLQYHVRSVRALIVRCMSTMSRLPSA</sequence>
<protein>
    <submittedName>
        <fullName evidence="1">Uncharacterized protein</fullName>
    </submittedName>
</protein>
<dbReference type="AlphaFoldDB" id="A0A4R6KIT5"/>
<gene>
    <name evidence="1" type="ORF">EV643_104298</name>
</gene>
<accession>A0A4R6KIT5</accession>
<name>A0A4R6KIT5_9ACTN</name>
<reference evidence="1 2" key="1">
    <citation type="submission" date="2019-03" db="EMBL/GenBank/DDBJ databases">
        <title>Genomic Encyclopedia of Type Strains, Phase III (KMG-III): the genomes of soil and plant-associated and newly described type strains.</title>
        <authorList>
            <person name="Whitman W."/>
        </authorList>
    </citation>
    <scope>NUCLEOTIDE SEQUENCE [LARGE SCALE GENOMIC DNA]</scope>
    <source>
        <strain evidence="1 2">VKM Ac-2527</strain>
    </source>
</reference>
<evidence type="ECO:0000313" key="2">
    <source>
        <dbReference type="Proteomes" id="UP000295388"/>
    </source>
</evidence>
<organism evidence="1 2">
    <name type="scientific">Kribbella caucasensis</name>
    <dbReference type="NCBI Taxonomy" id="2512215"/>
    <lineage>
        <taxon>Bacteria</taxon>
        <taxon>Bacillati</taxon>
        <taxon>Actinomycetota</taxon>
        <taxon>Actinomycetes</taxon>
        <taxon>Propionibacteriales</taxon>
        <taxon>Kribbellaceae</taxon>
        <taxon>Kribbella</taxon>
    </lineage>
</organism>
<dbReference type="EMBL" id="SNWQ01000004">
    <property type="protein sequence ID" value="TDO50799.1"/>
    <property type="molecule type" value="Genomic_DNA"/>
</dbReference>
<dbReference type="Proteomes" id="UP000295388">
    <property type="component" value="Unassembled WGS sequence"/>
</dbReference>